<accession>A0AAN9HYX0</accession>
<protein>
    <submittedName>
        <fullName evidence="1">Uncharacterized protein</fullName>
    </submittedName>
</protein>
<name>A0AAN9HYX0_CROPI</name>
<reference evidence="1 2" key="1">
    <citation type="submission" date="2024-01" db="EMBL/GenBank/DDBJ databases">
        <title>The genomes of 5 underutilized Papilionoideae crops provide insights into root nodulation and disease resistanc.</title>
        <authorList>
            <person name="Yuan L."/>
        </authorList>
    </citation>
    <scope>NUCLEOTIDE SEQUENCE [LARGE SCALE GENOMIC DNA]</scope>
    <source>
        <strain evidence="1">ZHUSHIDOU_FW_LH</strain>
        <tissue evidence="1">Leaf</tissue>
    </source>
</reference>
<organism evidence="1 2">
    <name type="scientific">Crotalaria pallida</name>
    <name type="common">Smooth rattlebox</name>
    <name type="synonym">Crotalaria striata</name>
    <dbReference type="NCBI Taxonomy" id="3830"/>
    <lineage>
        <taxon>Eukaryota</taxon>
        <taxon>Viridiplantae</taxon>
        <taxon>Streptophyta</taxon>
        <taxon>Embryophyta</taxon>
        <taxon>Tracheophyta</taxon>
        <taxon>Spermatophyta</taxon>
        <taxon>Magnoliopsida</taxon>
        <taxon>eudicotyledons</taxon>
        <taxon>Gunneridae</taxon>
        <taxon>Pentapetalae</taxon>
        <taxon>rosids</taxon>
        <taxon>fabids</taxon>
        <taxon>Fabales</taxon>
        <taxon>Fabaceae</taxon>
        <taxon>Papilionoideae</taxon>
        <taxon>50 kb inversion clade</taxon>
        <taxon>genistoids sensu lato</taxon>
        <taxon>core genistoids</taxon>
        <taxon>Crotalarieae</taxon>
        <taxon>Crotalaria</taxon>
    </lineage>
</organism>
<dbReference type="Proteomes" id="UP001372338">
    <property type="component" value="Unassembled WGS sequence"/>
</dbReference>
<proteinExistence type="predicted"/>
<gene>
    <name evidence="1" type="ORF">RIF29_24994</name>
</gene>
<dbReference type="AlphaFoldDB" id="A0AAN9HYX0"/>
<sequence>MSTVKFLAHGDLGLRLIRTLCEIETSRFGRMYSCLKLALERFVPLICILHYDCRLYFEDCQYTYYSDELLNEVKDEWATYVLDELP</sequence>
<evidence type="ECO:0000313" key="1">
    <source>
        <dbReference type="EMBL" id="KAK7259387.1"/>
    </source>
</evidence>
<comment type="caution">
    <text evidence="1">The sequence shown here is derived from an EMBL/GenBank/DDBJ whole genome shotgun (WGS) entry which is preliminary data.</text>
</comment>
<keyword evidence="2" id="KW-1185">Reference proteome</keyword>
<dbReference type="EMBL" id="JAYWIO010000005">
    <property type="protein sequence ID" value="KAK7259387.1"/>
    <property type="molecule type" value="Genomic_DNA"/>
</dbReference>
<evidence type="ECO:0000313" key="2">
    <source>
        <dbReference type="Proteomes" id="UP001372338"/>
    </source>
</evidence>